<evidence type="ECO:0000313" key="1">
    <source>
        <dbReference type="EMBL" id="AIL96464.1"/>
    </source>
</evidence>
<dbReference type="EMBL" id="CP009215">
    <property type="protein sequence ID" value="AIL96464.1"/>
    <property type="molecule type" value="Genomic_DNA"/>
</dbReference>
<dbReference type="AlphaFoldDB" id="A0A077HJX0"/>
<sequence>MAQQRASSQQWKVLAIALVGVLALVGAVYAYLHYQDSKPGTPVRDLDVTVTAGGQTEQIPVYTVCELDVECPGGEPPSVRLPDQGEATFTVPGEIERNSWRLLLIYDDPAANTERVFTSGESGEETAPAVTESGAKLVVAEITTLDIEKGDDGEETPVIATWSVGFN</sequence>
<evidence type="ECO:0000313" key="2">
    <source>
        <dbReference type="Proteomes" id="UP000028939"/>
    </source>
</evidence>
<protein>
    <recommendedName>
        <fullName evidence="3">DUF2771 domain-containing protein</fullName>
    </recommendedName>
</protein>
<proteinExistence type="predicted"/>
<dbReference type="KEGG" id="cuv:CUREI_03395"/>
<dbReference type="HOGENOM" id="CLU_111048_0_0_11"/>
<dbReference type="RefSeq" id="WP_038610387.1">
    <property type="nucleotide sequence ID" value="NZ_CP009215.1"/>
</dbReference>
<organism evidence="1 2">
    <name type="scientific">Corynebacterium ureicelerivorans</name>
    <dbReference type="NCBI Taxonomy" id="401472"/>
    <lineage>
        <taxon>Bacteria</taxon>
        <taxon>Bacillati</taxon>
        <taxon>Actinomycetota</taxon>
        <taxon>Actinomycetes</taxon>
        <taxon>Mycobacteriales</taxon>
        <taxon>Corynebacteriaceae</taxon>
        <taxon>Corynebacterium</taxon>
    </lineage>
</organism>
<accession>A0A077HJX0</accession>
<evidence type="ECO:0008006" key="3">
    <source>
        <dbReference type="Google" id="ProtNLM"/>
    </source>
</evidence>
<keyword evidence="2" id="KW-1185">Reference proteome</keyword>
<dbReference type="OrthoDB" id="4424536at2"/>
<reference evidence="1 2" key="1">
    <citation type="submission" date="2014-08" db="EMBL/GenBank/DDBJ databases">
        <title>Complete genome sequence of Corynebacterium ureicelerivorans DSM 45051, a lipophilic and urea-splitting isolate from a blood culture of a septicaemia patient.</title>
        <authorList>
            <person name="Tippelt A."/>
            <person name="Albersmeier A."/>
            <person name="Brinkrolf K."/>
            <person name="Ruckert C."/>
            <person name="Tauch A."/>
        </authorList>
    </citation>
    <scope>NUCLEOTIDE SEQUENCE [LARGE SCALE GENOMIC DNA]</scope>
    <source>
        <strain evidence="1 2">IMMIB RIV-2301</strain>
    </source>
</reference>
<name>A0A077HJX0_9CORY</name>
<gene>
    <name evidence="1" type="ORF">CUREI_03395</name>
</gene>
<dbReference type="Proteomes" id="UP000028939">
    <property type="component" value="Chromosome"/>
</dbReference>
<dbReference type="Pfam" id="PF10969">
    <property type="entry name" value="DUF2771"/>
    <property type="match status" value="1"/>
</dbReference>
<dbReference type="InterPro" id="IPR024495">
    <property type="entry name" value="DUF2771"/>
</dbReference>